<evidence type="ECO:0000259" key="6">
    <source>
        <dbReference type="SMART" id="SM01166"/>
    </source>
</evidence>
<organism evidence="7 8">
    <name type="scientific">Tegillarca granosa</name>
    <name type="common">Malaysian cockle</name>
    <name type="synonym">Anadara granosa</name>
    <dbReference type="NCBI Taxonomy" id="220873"/>
    <lineage>
        <taxon>Eukaryota</taxon>
        <taxon>Metazoa</taxon>
        <taxon>Spiralia</taxon>
        <taxon>Lophotrochozoa</taxon>
        <taxon>Mollusca</taxon>
        <taxon>Bivalvia</taxon>
        <taxon>Autobranchia</taxon>
        <taxon>Pteriomorphia</taxon>
        <taxon>Arcoida</taxon>
        <taxon>Arcoidea</taxon>
        <taxon>Arcidae</taxon>
        <taxon>Tegillarca</taxon>
    </lineage>
</organism>
<evidence type="ECO:0000256" key="3">
    <source>
        <dbReference type="PROSITE-ProRule" id="PRU00221"/>
    </source>
</evidence>
<name>A0ABQ9F531_TEGGR</name>
<gene>
    <name evidence="7" type="ORF">KUTeg_009861</name>
</gene>
<comment type="similarity">
    <text evidence="4">Belongs to the WD repeat coronin family.</text>
</comment>
<dbReference type="Pfam" id="PF16300">
    <property type="entry name" value="WD40_4"/>
    <property type="match status" value="1"/>
</dbReference>
<evidence type="ECO:0000256" key="1">
    <source>
        <dbReference type="ARBA" id="ARBA00022574"/>
    </source>
</evidence>
<dbReference type="SMART" id="SM01166">
    <property type="entry name" value="DUF1899"/>
    <property type="match status" value="1"/>
</dbReference>
<keyword evidence="1 3" id="KW-0853">WD repeat</keyword>
<dbReference type="InterPro" id="IPR036322">
    <property type="entry name" value="WD40_repeat_dom_sf"/>
</dbReference>
<dbReference type="SMART" id="SM00320">
    <property type="entry name" value="WD40"/>
    <property type="match status" value="3"/>
</dbReference>
<dbReference type="SUPFAM" id="SSF50978">
    <property type="entry name" value="WD40 repeat-like"/>
    <property type="match status" value="1"/>
</dbReference>
<dbReference type="EMBL" id="JARBDR010000440">
    <property type="protein sequence ID" value="KAJ8312488.1"/>
    <property type="molecule type" value="Genomic_DNA"/>
</dbReference>
<evidence type="ECO:0000313" key="7">
    <source>
        <dbReference type="EMBL" id="KAJ8312488.1"/>
    </source>
</evidence>
<evidence type="ECO:0000256" key="2">
    <source>
        <dbReference type="ARBA" id="ARBA00022737"/>
    </source>
</evidence>
<feature type="compositionally biased region" description="Polar residues" evidence="5">
    <location>
        <begin position="428"/>
        <end position="442"/>
    </location>
</feature>
<evidence type="ECO:0000256" key="4">
    <source>
        <dbReference type="RuleBase" id="RU280818"/>
    </source>
</evidence>
<dbReference type="PROSITE" id="PS50082">
    <property type="entry name" value="WD_REPEATS_2"/>
    <property type="match status" value="2"/>
</dbReference>
<feature type="repeat" description="WD" evidence="3">
    <location>
        <begin position="128"/>
        <end position="162"/>
    </location>
</feature>
<dbReference type="Pfam" id="PF08953">
    <property type="entry name" value="DUF1899"/>
    <property type="match status" value="1"/>
</dbReference>
<dbReference type="PROSITE" id="PS50294">
    <property type="entry name" value="WD_REPEATS_REGION"/>
    <property type="match status" value="2"/>
</dbReference>
<dbReference type="InterPro" id="IPR015943">
    <property type="entry name" value="WD40/YVTN_repeat-like_dom_sf"/>
</dbReference>
<keyword evidence="8" id="KW-1185">Reference proteome</keyword>
<accession>A0ABQ9F531</accession>
<reference evidence="7 8" key="1">
    <citation type="submission" date="2022-12" db="EMBL/GenBank/DDBJ databases">
        <title>Chromosome-level genome of Tegillarca granosa.</title>
        <authorList>
            <person name="Kim J."/>
        </authorList>
    </citation>
    <scope>NUCLEOTIDE SEQUENCE [LARGE SCALE GENOMIC DNA]</scope>
    <source>
        <strain evidence="7">Teg-2019</strain>
        <tissue evidence="7">Adductor muscle</tissue>
    </source>
</reference>
<dbReference type="PANTHER" id="PTHR10856:SF0">
    <property type="entry name" value="CORONIN"/>
    <property type="match status" value="1"/>
</dbReference>
<proteinExistence type="inferred from homology"/>
<dbReference type="Gene3D" id="2.130.10.10">
    <property type="entry name" value="YVTN repeat-like/Quinoprotein amine dehydrogenase"/>
    <property type="match status" value="1"/>
</dbReference>
<feature type="repeat" description="WD" evidence="3">
    <location>
        <begin position="178"/>
        <end position="220"/>
    </location>
</feature>
<dbReference type="InterPro" id="IPR015505">
    <property type="entry name" value="Coronin"/>
</dbReference>
<evidence type="ECO:0000313" key="8">
    <source>
        <dbReference type="Proteomes" id="UP001217089"/>
    </source>
</evidence>
<evidence type="ECO:0000256" key="5">
    <source>
        <dbReference type="SAM" id="MobiDB-lite"/>
    </source>
</evidence>
<comment type="caution">
    <text evidence="7">The sequence shown here is derived from an EMBL/GenBank/DDBJ whole genome shotgun (WGS) entry which is preliminary data.</text>
</comment>
<dbReference type="PANTHER" id="PTHR10856">
    <property type="entry name" value="CORONIN"/>
    <property type="match status" value="1"/>
</dbReference>
<dbReference type="InterPro" id="IPR001680">
    <property type="entry name" value="WD40_rpt"/>
</dbReference>
<dbReference type="SMART" id="SM01167">
    <property type="entry name" value="DUF1900"/>
    <property type="match status" value="1"/>
</dbReference>
<feature type="domain" description="DUF1899" evidence="6">
    <location>
        <begin position="53"/>
        <end position="119"/>
    </location>
</feature>
<dbReference type="InterPro" id="IPR015048">
    <property type="entry name" value="DUF1899"/>
</dbReference>
<dbReference type="Proteomes" id="UP001217089">
    <property type="component" value="Unassembled WGS sequence"/>
</dbReference>
<sequence>MFIFFTSFKVLIGGETQFSGKGKLLGKHFFQVGENLFVSPFSFWLEHCTGDMAFQLRKSKFRHVFGKPLKRDQCYDGVRITRTTWDYSTFCSVNPKYIAVMSESGGGGAFIVLPLNKVGRVERDAPVVAGHKAAVLDLEWCPHNDDVIASASEDCTVKVWQIPEGGLKVNLTECAADLVAHQRRVGLVKWHPSALNILVSAGSDNKIFVWNAGTSEALLEISVPDQILSASFNYNGSKLVTTCKDKMMRVFNPRTGEVLAETKAHEGSKGSQAVFAKDGKIFTTGFSRMGERQYALWDEKSIKSPLTLEEIDQSNGVLFPYYDGDTGMVYLCGKSELFQSDLYPDTPGDTPAITADDWFAGKNADPILISLQQENATAAPKVQVAVVKKSNVLDKPVGVAAASQQQQQQQQQTSAPPPVQTSKPAPVVNSSDSTARQSTDVSQAAAAAAPALPPVSRLPVLTGYTCKSCVP</sequence>
<keyword evidence="2 4" id="KW-0677">Repeat</keyword>
<protein>
    <recommendedName>
        <fullName evidence="4">Coronin</fullName>
    </recommendedName>
</protein>
<dbReference type="Pfam" id="PF00400">
    <property type="entry name" value="WD40"/>
    <property type="match status" value="3"/>
</dbReference>
<feature type="region of interest" description="Disordered" evidence="5">
    <location>
        <begin position="398"/>
        <end position="452"/>
    </location>
</feature>
<feature type="compositionally biased region" description="Low complexity" evidence="5">
    <location>
        <begin position="399"/>
        <end position="414"/>
    </location>
</feature>